<dbReference type="InterPro" id="IPR035906">
    <property type="entry name" value="MetI-like_sf"/>
</dbReference>
<dbReference type="Gene3D" id="1.10.3720.10">
    <property type="entry name" value="MetI-like"/>
    <property type="match status" value="1"/>
</dbReference>
<reference evidence="10 11" key="1">
    <citation type="submission" date="2020-08" db="EMBL/GenBank/DDBJ databases">
        <title>Genomic Encyclopedia of Type Strains, Phase IV (KMG-IV): sequencing the most valuable type-strain genomes for metagenomic binning, comparative biology and taxonomic classification.</title>
        <authorList>
            <person name="Goeker M."/>
        </authorList>
    </citation>
    <scope>NUCLEOTIDE SEQUENCE [LARGE SCALE GENOMIC DNA]</scope>
    <source>
        <strain evidence="10 11">DSM 17454</strain>
    </source>
</reference>
<evidence type="ECO:0000256" key="6">
    <source>
        <dbReference type="ARBA" id="ARBA00022989"/>
    </source>
</evidence>
<keyword evidence="3 8" id="KW-0813">Transport</keyword>
<dbReference type="GO" id="GO:0005886">
    <property type="term" value="C:plasma membrane"/>
    <property type="evidence" value="ECO:0007669"/>
    <property type="project" value="UniProtKB-SubCell"/>
</dbReference>
<comment type="caution">
    <text evidence="10">The sequence shown here is derived from an EMBL/GenBank/DDBJ whole genome shotgun (WGS) entry which is preliminary data.</text>
</comment>
<dbReference type="AlphaFoldDB" id="A0A8E1WI63"/>
<dbReference type="PANTHER" id="PTHR42929:SF5">
    <property type="entry name" value="ABC TRANSPORTER PERMEASE PROTEIN"/>
    <property type="match status" value="1"/>
</dbReference>
<comment type="subcellular location">
    <subcellularLocation>
        <location evidence="1 8">Cell membrane</location>
        <topology evidence="1 8">Multi-pass membrane protein</topology>
    </subcellularLocation>
</comment>
<feature type="transmembrane region" description="Helical" evidence="8">
    <location>
        <begin position="119"/>
        <end position="143"/>
    </location>
</feature>
<dbReference type="PROSITE" id="PS50928">
    <property type="entry name" value="ABC_TM1"/>
    <property type="match status" value="1"/>
</dbReference>
<evidence type="ECO:0000256" key="1">
    <source>
        <dbReference type="ARBA" id="ARBA00004651"/>
    </source>
</evidence>
<evidence type="ECO:0000313" key="11">
    <source>
        <dbReference type="Proteomes" id="UP000532373"/>
    </source>
</evidence>
<evidence type="ECO:0000259" key="9">
    <source>
        <dbReference type="PROSITE" id="PS50928"/>
    </source>
</evidence>
<feature type="transmembrane region" description="Helical" evidence="8">
    <location>
        <begin position="79"/>
        <end position="107"/>
    </location>
</feature>
<sequence>MSAPALTMPTVAGAPDNSALLRRDGVLAQLGFFGLALPAVLLVTIAIVVPLAAMFWISIARPDGTVSLDTYLRIMSTPVYTRSVLTTFQVSGMTVLTCALLGTPFALVMASVGQRLASILLLVVMLPFWTALLVRTYALSVLLQRNGLVNSFLIDAGLVSEPLPLINNFFGTIVGMTHVMLPLFILPVYAAIKQIDHNIIRAAASLGASKLMTLRAVILPLAANGIFAGAVLVFVLSLGFYVTPAILGGGRVPMISTRIEQNVSVLSDWPAASALGVLLLLSVGLVFLATFLLRRSIKALGGAANV</sequence>
<dbReference type="Pfam" id="PF00528">
    <property type="entry name" value="BPD_transp_1"/>
    <property type="match status" value="1"/>
</dbReference>
<keyword evidence="5 8" id="KW-0812">Transmembrane</keyword>
<evidence type="ECO:0000256" key="8">
    <source>
        <dbReference type="RuleBase" id="RU363032"/>
    </source>
</evidence>
<feature type="transmembrane region" description="Helical" evidence="8">
    <location>
        <begin position="30"/>
        <end position="59"/>
    </location>
</feature>
<feature type="domain" description="ABC transmembrane type-1" evidence="9">
    <location>
        <begin position="84"/>
        <end position="290"/>
    </location>
</feature>
<dbReference type="GO" id="GO:0055085">
    <property type="term" value="P:transmembrane transport"/>
    <property type="evidence" value="ECO:0007669"/>
    <property type="project" value="InterPro"/>
</dbReference>
<dbReference type="CDD" id="cd06261">
    <property type="entry name" value="TM_PBP2"/>
    <property type="match status" value="1"/>
</dbReference>
<protein>
    <submittedName>
        <fullName evidence="10">Spermidine/putrescine transport system permease protein/spermidine/putrescine transport system permease protein</fullName>
    </submittedName>
</protein>
<dbReference type="EMBL" id="JACHGI010000006">
    <property type="protein sequence ID" value="MBB6467637.1"/>
    <property type="molecule type" value="Genomic_DNA"/>
</dbReference>
<evidence type="ECO:0000256" key="4">
    <source>
        <dbReference type="ARBA" id="ARBA00022475"/>
    </source>
</evidence>
<name>A0A8E1WI63_9HYPH</name>
<keyword evidence="6 8" id="KW-1133">Transmembrane helix</keyword>
<comment type="similarity">
    <text evidence="2">Belongs to the binding-protein-dependent transport system permease family. CysTW subfamily.</text>
</comment>
<evidence type="ECO:0000256" key="5">
    <source>
        <dbReference type="ARBA" id="ARBA00022692"/>
    </source>
</evidence>
<gene>
    <name evidence="10" type="ORF">HNQ96_003518</name>
</gene>
<feature type="transmembrane region" description="Helical" evidence="8">
    <location>
        <begin position="213"/>
        <end position="242"/>
    </location>
</feature>
<keyword evidence="4" id="KW-1003">Cell membrane</keyword>
<dbReference type="InterPro" id="IPR000515">
    <property type="entry name" value="MetI-like"/>
</dbReference>
<evidence type="ECO:0000256" key="3">
    <source>
        <dbReference type="ARBA" id="ARBA00022448"/>
    </source>
</evidence>
<evidence type="ECO:0000256" key="7">
    <source>
        <dbReference type="ARBA" id="ARBA00023136"/>
    </source>
</evidence>
<proteinExistence type="inferred from homology"/>
<feature type="transmembrane region" description="Helical" evidence="8">
    <location>
        <begin position="169"/>
        <end position="192"/>
    </location>
</feature>
<evidence type="ECO:0000256" key="2">
    <source>
        <dbReference type="ARBA" id="ARBA00007069"/>
    </source>
</evidence>
<dbReference type="RefSeq" id="WP_246470881.1">
    <property type="nucleotide sequence ID" value="NZ_JACHGI010000006.1"/>
</dbReference>
<feature type="transmembrane region" description="Helical" evidence="8">
    <location>
        <begin position="271"/>
        <end position="293"/>
    </location>
</feature>
<accession>A0A8E1WI63</accession>
<dbReference type="SUPFAM" id="SSF161098">
    <property type="entry name" value="MetI-like"/>
    <property type="match status" value="1"/>
</dbReference>
<dbReference type="PANTHER" id="PTHR42929">
    <property type="entry name" value="INNER MEMBRANE ABC TRANSPORTER PERMEASE PROTEIN YDCU-RELATED-RELATED"/>
    <property type="match status" value="1"/>
</dbReference>
<dbReference type="Proteomes" id="UP000532373">
    <property type="component" value="Unassembled WGS sequence"/>
</dbReference>
<organism evidence="10 11">
    <name type="scientific">Aminobacter carboxidus</name>
    <dbReference type="NCBI Taxonomy" id="376165"/>
    <lineage>
        <taxon>Bacteria</taxon>
        <taxon>Pseudomonadati</taxon>
        <taxon>Pseudomonadota</taxon>
        <taxon>Alphaproteobacteria</taxon>
        <taxon>Hyphomicrobiales</taxon>
        <taxon>Phyllobacteriaceae</taxon>
        <taxon>Aminobacter</taxon>
    </lineage>
</organism>
<keyword evidence="7 8" id="KW-0472">Membrane</keyword>
<evidence type="ECO:0000313" key="10">
    <source>
        <dbReference type="EMBL" id="MBB6467637.1"/>
    </source>
</evidence>